<evidence type="ECO:0000313" key="1">
    <source>
        <dbReference type="EMBL" id="CAL2079546.1"/>
    </source>
</evidence>
<dbReference type="PANTHER" id="PTHR47199:SF2">
    <property type="entry name" value="PHOTOSYSTEM II STABILITY_ASSEMBLY FACTOR HCF136, CHLOROPLASTIC"/>
    <property type="match status" value="1"/>
</dbReference>
<name>A0ABP1EHI9_9FLAO</name>
<dbReference type="PROSITE" id="PS51257">
    <property type="entry name" value="PROKAR_LIPOPROTEIN"/>
    <property type="match status" value="1"/>
</dbReference>
<dbReference type="SUPFAM" id="SSF50939">
    <property type="entry name" value="Sialidases"/>
    <property type="match status" value="1"/>
</dbReference>
<evidence type="ECO:0000313" key="2">
    <source>
        <dbReference type="Proteomes" id="UP001497514"/>
    </source>
</evidence>
<reference evidence="1 2" key="1">
    <citation type="submission" date="2024-05" db="EMBL/GenBank/DDBJ databases">
        <authorList>
            <person name="Duchaud E."/>
        </authorList>
    </citation>
    <scope>NUCLEOTIDE SEQUENCE [LARGE SCALE GENOMIC DNA]</scope>
    <source>
        <strain evidence="1">Ena-SAMPLE-TAB-13-05-2024-13:56:06:370-140309</strain>
    </source>
</reference>
<dbReference type="InterPro" id="IPR036278">
    <property type="entry name" value="Sialidase_sf"/>
</dbReference>
<keyword evidence="2" id="KW-1185">Reference proteome</keyword>
<dbReference type="CDD" id="cd15482">
    <property type="entry name" value="Sialidase_non-viral"/>
    <property type="match status" value="1"/>
</dbReference>
<proteinExistence type="predicted"/>
<accession>A0ABP1EHI9</accession>
<dbReference type="InterPro" id="IPR015943">
    <property type="entry name" value="WD40/YVTN_repeat-like_dom_sf"/>
</dbReference>
<dbReference type="RefSeq" id="WP_101903493.1">
    <property type="nucleotide sequence ID" value="NZ_OZ038524.1"/>
</dbReference>
<organism evidence="1 2">
    <name type="scientific">Tenacibaculum dicentrarchi</name>
    <dbReference type="NCBI Taxonomy" id="669041"/>
    <lineage>
        <taxon>Bacteria</taxon>
        <taxon>Pseudomonadati</taxon>
        <taxon>Bacteroidota</taxon>
        <taxon>Flavobacteriia</taxon>
        <taxon>Flavobacteriales</taxon>
        <taxon>Flavobacteriaceae</taxon>
        <taxon>Tenacibaculum</taxon>
    </lineage>
</organism>
<dbReference type="Gene3D" id="2.130.10.10">
    <property type="entry name" value="YVTN repeat-like/Quinoprotein amine dehydrogenase"/>
    <property type="match status" value="2"/>
</dbReference>
<gene>
    <name evidence="1" type="ORF">TD3509T_0847</name>
</gene>
<dbReference type="PANTHER" id="PTHR47199">
    <property type="entry name" value="PHOTOSYSTEM II STABILITY/ASSEMBLY FACTOR HCF136, CHLOROPLASTIC"/>
    <property type="match status" value="1"/>
</dbReference>
<sequence>MNRFPILILVLFISFSCQKTSLKKVSSRKFKNIKISQFKQENSSIRALKIINKNEIVFAGSNGIIGTTKNGGKSWNQTQIRYQDTIIPNFRSIALTKNAVFALSIENPALLYKITADSSKIVYLEKHPKVFYNSLHFFDDKKHGIAVGDPTDKENCAAIILTSDGGNSWTKLPCNKSPKLKKGEAFYAASNTNIAIINNTVWIASGGTKARVLKSTDFGNTWEVYNTPITQGNTGDGIYSIDFYDENNGFIIGGNYTKPTDNCANKALTSDGGKTWKLVAKNQNPTYKSCVQYVPNTNGKELFAVGITGVSFSNDNGYSWRKVSEEPYYSIQFFDKNTAWLSGDKKIGKLNLNQTN</sequence>
<protein>
    <submittedName>
        <fullName evidence="1">Oxidoreductase</fullName>
    </submittedName>
</protein>
<dbReference type="EMBL" id="OZ038524">
    <property type="protein sequence ID" value="CAL2079546.1"/>
    <property type="molecule type" value="Genomic_DNA"/>
</dbReference>
<dbReference type="Proteomes" id="UP001497514">
    <property type="component" value="Chromosome"/>
</dbReference>